<dbReference type="PROSITE" id="PS51782">
    <property type="entry name" value="LYSM"/>
    <property type="match status" value="1"/>
</dbReference>
<evidence type="ECO:0000256" key="3">
    <source>
        <dbReference type="SAM" id="Phobius"/>
    </source>
</evidence>
<dbReference type="SUPFAM" id="SSF48452">
    <property type="entry name" value="TPR-like"/>
    <property type="match status" value="1"/>
</dbReference>
<dbReference type="InterPro" id="IPR011990">
    <property type="entry name" value="TPR-like_helical_dom_sf"/>
</dbReference>
<keyword evidence="3" id="KW-0812">Transmembrane</keyword>
<feature type="compositionally biased region" description="Polar residues" evidence="2">
    <location>
        <begin position="638"/>
        <end position="649"/>
    </location>
</feature>
<keyword evidence="3" id="KW-0472">Membrane</keyword>
<dbReference type="SMART" id="SM01043">
    <property type="entry name" value="BTAD"/>
    <property type="match status" value="1"/>
</dbReference>
<organism evidence="5 6">
    <name type="scientific">Streptantibioticus ferralitis</name>
    <dbReference type="NCBI Taxonomy" id="236510"/>
    <lineage>
        <taxon>Bacteria</taxon>
        <taxon>Bacillati</taxon>
        <taxon>Actinomycetota</taxon>
        <taxon>Actinomycetes</taxon>
        <taxon>Kitasatosporales</taxon>
        <taxon>Streptomycetaceae</taxon>
        <taxon>Streptantibioticus</taxon>
    </lineage>
</organism>
<dbReference type="Proteomes" id="UP001220022">
    <property type="component" value="Unassembled WGS sequence"/>
</dbReference>
<dbReference type="InterPro" id="IPR005158">
    <property type="entry name" value="BTAD"/>
</dbReference>
<dbReference type="EMBL" id="JARHTQ010000011">
    <property type="protein sequence ID" value="MDF2257678.1"/>
    <property type="molecule type" value="Genomic_DNA"/>
</dbReference>
<feature type="compositionally biased region" description="Pro residues" evidence="2">
    <location>
        <begin position="606"/>
        <end position="626"/>
    </location>
</feature>
<feature type="domain" description="LysM" evidence="4">
    <location>
        <begin position="178"/>
        <end position="234"/>
    </location>
</feature>
<dbReference type="Pfam" id="PF01476">
    <property type="entry name" value="LysM"/>
    <property type="match status" value="1"/>
</dbReference>
<sequence>MNAAVTTAWGRVCAFIQLLLSATGLAAVTVGIPYALAVSAGVPWPAPVTSLGDLASRLAQPVSDPFVTRLLALAGWVCWAAFMLCLLREAAWATRQLRTLLGDVTLLRTRLHTLPAHRAAAGFLVATLLLALAAMWRPVAAHAASGMGTARPVVSVAAPTAGTGQAARSQRAEEPATVAYTVQPGDTLWDIARAHLGDPLRWPVIYQLNCNRIQPDGQRLRDPDLLLPGWTLHLPTHSDTGTAHAPRPQPAPAAPMPHHDAVAPPHQHPTTPPHASIPAQHREQAAAPRLNTHPAIPAPSYQRHQRAVDISVGTASTIGITTAAGIAAAVSFARAHARRRRQPDLTAAAPPPLADAVRAATTAHLAACQERHESAEQDETTLHHPSPAKPTPPGTVACATRDGHELIADLLAVPGGITLTGPGADPGARALAIAVLSAAERLRPVQPKVRLITPTATAQRLLLHATGSLPAWAITGDCAQALSLIEQSLLHRARLADSDEADIVSAADEPPMDLLITDLDPRSVERLKATAHRAAPGQLAVVILGADDWPCHVQLAAEGTVTAATGPAVQHLSAARMFTLASEPAHELLDTLYAAHGHTAPAATTAPPPPCAEAPVPPAHRPPSTPTPALQQRRTHENNQPLDQQNPKSTEAEICENQRPSAPVTVHILGRFRIRARGKGEEFGHGMRAETREFLCLLAAHPKGIRGEEITEALRTVTDPEQAGRELANLRRAVRRSLRQATGAQQAAFVVRAGDRHLLDHNLIATDIAAFTAAVQQASTARDDTVRATALRAAVTAYGGQLCEGADYPWADELREAVHRKAVDALVLLADHTAKSHPDPDEALALLDQAAEWDPYNEAVYQRTIRLQRTAGRDDAAHRTYALLKRRLADLDATPDPATTALVQRQQAVAAR</sequence>
<accession>A0ABT5Z1G6</accession>
<dbReference type="Gene3D" id="3.10.350.10">
    <property type="entry name" value="LysM domain"/>
    <property type="match status" value="1"/>
</dbReference>
<reference evidence="5 6" key="1">
    <citation type="submission" date="2023-03" db="EMBL/GenBank/DDBJ databases">
        <title>Draft genome sequence of type strain Streptomyces ferralitis JCM 14344.</title>
        <authorList>
            <person name="Klaysubun C."/>
            <person name="Duangmal K."/>
        </authorList>
    </citation>
    <scope>NUCLEOTIDE SEQUENCE [LARGE SCALE GENOMIC DNA]</scope>
    <source>
        <strain evidence="5 6">JCM 14344</strain>
    </source>
</reference>
<dbReference type="RefSeq" id="WP_275815931.1">
    <property type="nucleotide sequence ID" value="NZ_BAAANM010000022.1"/>
</dbReference>
<comment type="caution">
    <text evidence="5">The sequence shown here is derived from an EMBL/GenBank/DDBJ whole genome shotgun (WGS) entry which is preliminary data.</text>
</comment>
<dbReference type="InterPro" id="IPR036779">
    <property type="entry name" value="LysM_dom_sf"/>
</dbReference>
<protein>
    <submittedName>
        <fullName evidence="5">BTAD domain-containing putative transcriptional regulator</fullName>
    </submittedName>
</protein>
<dbReference type="InterPro" id="IPR018392">
    <property type="entry name" value="LysM"/>
</dbReference>
<dbReference type="Gene3D" id="1.10.10.10">
    <property type="entry name" value="Winged helix-like DNA-binding domain superfamily/Winged helix DNA-binding domain"/>
    <property type="match status" value="1"/>
</dbReference>
<feature type="region of interest" description="Disordered" evidence="2">
    <location>
        <begin position="600"/>
        <end position="659"/>
    </location>
</feature>
<dbReference type="Pfam" id="PF03704">
    <property type="entry name" value="BTAD"/>
    <property type="match status" value="1"/>
</dbReference>
<dbReference type="Gene3D" id="1.25.40.10">
    <property type="entry name" value="Tetratricopeptide repeat domain"/>
    <property type="match status" value="1"/>
</dbReference>
<keyword evidence="3" id="KW-1133">Transmembrane helix</keyword>
<feature type="region of interest" description="Disordered" evidence="2">
    <location>
        <begin position="362"/>
        <end position="397"/>
    </location>
</feature>
<evidence type="ECO:0000259" key="4">
    <source>
        <dbReference type="PROSITE" id="PS51782"/>
    </source>
</evidence>
<feature type="transmembrane region" description="Helical" evidence="3">
    <location>
        <begin position="66"/>
        <end position="87"/>
    </location>
</feature>
<keyword evidence="6" id="KW-1185">Reference proteome</keyword>
<gene>
    <name evidence="5" type="ORF">P2L57_18730</name>
</gene>
<dbReference type="SMART" id="SM00257">
    <property type="entry name" value="LysM"/>
    <property type="match status" value="1"/>
</dbReference>
<feature type="transmembrane region" description="Helical" evidence="3">
    <location>
        <begin position="116"/>
        <end position="136"/>
    </location>
</feature>
<proteinExistence type="predicted"/>
<feature type="region of interest" description="Disordered" evidence="2">
    <location>
        <begin position="236"/>
        <end position="286"/>
    </location>
</feature>
<evidence type="ECO:0000256" key="2">
    <source>
        <dbReference type="SAM" id="MobiDB-lite"/>
    </source>
</evidence>
<dbReference type="InterPro" id="IPR036388">
    <property type="entry name" value="WH-like_DNA-bd_sf"/>
</dbReference>
<feature type="transmembrane region" description="Helical" evidence="3">
    <location>
        <begin position="12"/>
        <end position="36"/>
    </location>
</feature>
<dbReference type="CDD" id="cd00118">
    <property type="entry name" value="LysM"/>
    <property type="match status" value="1"/>
</dbReference>
<evidence type="ECO:0000313" key="5">
    <source>
        <dbReference type="EMBL" id="MDF2257678.1"/>
    </source>
</evidence>
<evidence type="ECO:0000256" key="1">
    <source>
        <dbReference type="ARBA" id="ARBA00023012"/>
    </source>
</evidence>
<evidence type="ECO:0000313" key="6">
    <source>
        <dbReference type="Proteomes" id="UP001220022"/>
    </source>
</evidence>
<name>A0ABT5Z1G6_9ACTN</name>
<dbReference type="InterPro" id="IPR051677">
    <property type="entry name" value="AfsR-DnrI-RedD_regulator"/>
</dbReference>
<keyword evidence="1" id="KW-0902">Two-component regulatory system</keyword>
<dbReference type="PANTHER" id="PTHR35807">
    <property type="entry name" value="TRANSCRIPTIONAL REGULATOR REDD-RELATED"/>
    <property type="match status" value="1"/>
</dbReference>